<comment type="caution">
    <text evidence="2">The sequence shown here is derived from an EMBL/GenBank/DDBJ whole genome shotgun (WGS) entry which is preliminary data.</text>
</comment>
<reference evidence="2" key="1">
    <citation type="submission" date="2023-07" db="EMBL/GenBank/DDBJ databases">
        <title>Genomic Encyclopedia of Type Strains, Phase IV (KMG-IV): sequencing the most valuable type-strain genomes for metagenomic binning, comparative biology and taxonomic classification.</title>
        <authorList>
            <person name="Goeker M."/>
        </authorList>
    </citation>
    <scope>NUCLEOTIDE SEQUENCE</scope>
    <source>
        <strain evidence="2">DSM 26174</strain>
    </source>
</reference>
<gene>
    <name evidence="2" type="ORF">HNQ88_002814</name>
</gene>
<keyword evidence="3" id="KW-1185">Reference proteome</keyword>
<accession>A0AAE3XKZ2</accession>
<keyword evidence="1" id="KW-1133">Transmembrane helix</keyword>
<organism evidence="2 3">
    <name type="scientific">Aureibacter tunicatorum</name>
    <dbReference type="NCBI Taxonomy" id="866807"/>
    <lineage>
        <taxon>Bacteria</taxon>
        <taxon>Pseudomonadati</taxon>
        <taxon>Bacteroidota</taxon>
        <taxon>Cytophagia</taxon>
        <taxon>Cytophagales</taxon>
        <taxon>Persicobacteraceae</taxon>
        <taxon>Aureibacter</taxon>
    </lineage>
</organism>
<protein>
    <submittedName>
        <fullName evidence="2">Uncharacterized protein</fullName>
    </submittedName>
</protein>
<evidence type="ECO:0000256" key="1">
    <source>
        <dbReference type="SAM" id="Phobius"/>
    </source>
</evidence>
<name>A0AAE3XKZ2_9BACT</name>
<dbReference type="Proteomes" id="UP001185092">
    <property type="component" value="Unassembled WGS sequence"/>
</dbReference>
<dbReference type="AlphaFoldDB" id="A0AAE3XKZ2"/>
<feature type="transmembrane region" description="Helical" evidence="1">
    <location>
        <begin position="21"/>
        <end position="44"/>
    </location>
</feature>
<keyword evidence="1" id="KW-0472">Membrane</keyword>
<dbReference type="EMBL" id="JAVDQD010000003">
    <property type="protein sequence ID" value="MDR6239766.1"/>
    <property type="molecule type" value="Genomic_DNA"/>
</dbReference>
<sequence>MHSRFSLEMFVSYLEEKEYRLFSIFFLTVEIFFIRLQTALKVFYHLTQNQEYPHQSLN</sequence>
<evidence type="ECO:0000313" key="3">
    <source>
        <dbReference type="Proteomes" id="UP001185092"/>
    </source>
</evidence>
<proteinExistence type="predicted"/>
<evidence type="ECO:0000313" key="2">
    <source>
        <dbReference type="EMBL" id="MDR6239766.1"/>
    </source>
</evidence>
<keyword evidence="1" id="KW-0812">Transmembrane</keyword>